<dbReference type="Pfam" id="PF04237">
    <property type="entry name" value="YjbR"/>
    <property type="match status" value="1"/>
</dbReference>
<reference evidence="1 2" key="1">
    <citation type="journal article" date="2017" name="New Microbes New Infect">
        <title>Genome sequence of 'Leucobacter massiliensis' sp. nov. isolated from human pharynx after travel to the 2014 Hajj.</title>
        <authorList>
            <person name="Leangapichart T."/>
            <person name="Gautret P."/>
            <person name="Nguyen T.T."/>
            <person name="Armstrong N."/>
            <person name="Rolain J.M."/>
        </authorList>
    </citation>
    <scope>NUCLEOTIDE SEQUENCE [LARGE SCALE GENOMIC DNA]</scope>
    <source>
        <strain evidence="1 2">122RC15</strain>
    </source>
</reference>
<evidence type="ECO:0000313" key="1">
    <source>
        <dbReference type="EMBL" id="PRI11713.1"/>
    </source>
</evidence>
<dbReference type="Gene3D" id="3.90.1150.30">
    <property type="match status" value="1"/>
</dbReference>
<dbReference type="PANTHER" id="PTHR35145">
    <property type="entry name" value="CYTOPLASMIC PROTEIN-RELATED"/>
    <property type="match status" value="1"/>
</dbReference>
<dbReference type="Proteomes" id="UP000238650">
    <property type="component" value="Unassembled WGS sequence"/>
</dbReference>
<dbReference type="InterPro" id="IPR038056">
    <property type="entry name" value="YjbR-like_sf"/>
</dbReference>
<name>A0A2S9QQ46_9MICO</name>
<evidence type="ECO:0000313" key="2">
    <source>
        <dbReference type="Proteomes" id="UP000238650"/>
    </source>
</evidence>
<organism evidence="1 2">
    <name type="scientific">Leucobacter massiliensis</name>
    <dbReference type="NCBI Taxonomy" id="1686285"/>
    <lineage>
        <taxon>Bacteria</taxon>
        <taxon>Bacillati</taxon>
        <taxon>Actinomycetota</taxon>
        <taxon>Actinomycetes</taxon>
        <taxon>Micrococcales</taxon>
        <taxon>Microbacteriaceae</taxon>
        <taxon>Leucobacter</taxon>
    </lineage>
</organism>
<accession>A0A2S9QQ46</accession>
<gene>
    <name evidence="1" type="ORF">B4915_04515</name>
</gene>
<dbReference type="OrthoDB" id="3194910at2"/>
<proteinExistence type="predicted"/>
<dbReference type="InterPro" id="IPR058532">
    <property type="entry name" value="YjbR/MT2646/Rv2570-like"/>
</dbReference>
<dbReference type="PANTHER" id="PTHR35145:SF1">
    <property type="entry name" value="CYTOPLASMIC PROTEIN"/>
    <property type="match status" value="1"/>
</dbReference>
<keyword evidence="2" id="KW-1185">Reference proteome</keyword>
<evidence type="ECO:0008006" key="3">
    <source>
        <dbReference type="Google" id="ProtNLM"/>
    </source>
</evidence>
<dbReference type="EMBL" id="MWZD01000014">
    <property type="protein sequence ID" value="PRI11713.1"/>
    <property type="molecule type" value="Genomic_DNA"/>
</dbReference>
<comment type="caution">
    <text evidence="1">The sequence shown here is derived from an EMBL/GenBank/DDBJ whole genome shotgun (WGS) entry which is preliminary data.</text>
</comment>
<sequence length="136" mass="15254">MDGEELHRLARARTAELPGAELTHPFGEQSEVYKVRGRMFLLLTEHAGERIVNAKARPADARVLREAYGWITPGYHMNKQHWISLRPAAGDPAAAQEQDPQLVEDLITESYLLVLEKNVPKSQWPVNPATFGQSAE</sequence>
<dbReference type="RefSeq" id="WP_105804653.1">
    <property type="nucleotide sequence ID" value="NZ_MWZD01000014.1"/>
</dbReference>
<dbReference type="SUPFAM" id="SSF142906">
    <property type="entry name" value="YjbR-like"/>
    <property type="match status" value="1"/>
</dbReference>
<dbReference type="InterPro" id="IPR007351">
    <property type="entry name" value="YjbR"/>
</dbReference>
<protein>
    <recommendedName>
        <fullName evidence="3">Cytoplasmic protein</fullName>
    </recommendedName>
</protein>
<dbReference type="AlphaFoldDB" id="A0A2S9QQ46"/>